<evidence type="ECO:0000256" key="2">
    <source>
        <dbReference type="ARBA" id="ARBA00023315"/>
    </source>
</evidence>
<dbReference type="InterPro" id="IPR038746">
    <property type="entry name" value="Atat"/>
</dbReference>
<keyword evidence="1" id="KW-0808">Transferase</keyword>
<dbReference type="Gene3D" id="3.40.630.30">
    <property type="match status" value="1"/>
</dbReference>
<evidence type="ECO:0000259" key="3">
    <source>
        <dbReference type="PROSITE" id="PS51730"/>
    </source>
</evidence>
<feature type="non-terminal residue" evidence="4">
    <location>
        <position position="131"/>
    </location>
</feature>
<dbReference type="EMBL" id="JAEFCI010003311">
    <property type="protein sequence ID" value="KAG5461667.1"/>
    <property type="molecule type" value="Genomic_DNA"/>
</dbReference>
<comment type="caution">
    <text evidence="4">The sequence shown here is derived from an EMBL/GenBank/DDBJ whole genome shotgun (WGS) entry which is preliminary data.</text>
</comment>
<dbReference type="GO" id="GO:0019799">
    <property type="term" value="F:tubulin N-acetyltransferase activity"/>
    <property type="evidence" value="ECO:0007669"/>
    <property type="project" value="InterPro"/>
</dbReference>
<evidence type="ECO:0000256" key="1">
    <source>
        <dbReference type="ARBA" id="ARBA00022679"/>
    </source>
</evidence>
<dbReference type="Pfam" id="PF05301">
    <property type="entry name" value="Acetyltransf_16"/>
    <property type="match status" value="1"/>
</dbReference>
<feature type="domain" description="N-acetyltransferase" evidence="3">
    <location>
        <begin position="1"/>
        <end position="131"/>
    </location>
</feature>
<sequence length="131" mass="14668">MPPEKGDVRVLDVLRRRGQTIHRHQPPRPAQAQNLRTPVTSFDRLRVSGNQRVYLIRSTPGESSAFGAAETDHRGQNALGAKSAHSQSMVMGLLKVGRKNLFITDALGRQHELSPMCVLDFYVHEKCQRKG</sequence>
<keyword evidence="2" id="KW-0012">Acyltransferase</keyword>
<dbReference type="OrthoDB" id="447510at2759"/>
<keyword evidence="5" id="KW-1185">Reference proteome</keyword>
<evidence type="ECO:0000313" key="5">
    <source>
        <dbReference type="Proteomes" id="UP000673691"/>
    </source>
</evidence>
<gene>
    <name evidence="4" type="ORF">BJ554DRAFT_6099</name>
</gene>
<name>A0A8H7ZYF8_9FUNG</name>
<dbReference type="Proteomes" id="UP000673691">
    <property type="component" value="Unassembled WGS sequence"/>
</dbReference>
<dbReference type="GO" id="GO:0005874">
    <property type="term" value="C:microtubule"/>
    <property type="evidence" value="ECO:0007669"/>
    <property type="project" value="InterPro"/>
</dbReference>
<organism evidence="4 5">
    <name type="scientific">Olpidium bornovanus</name>
    <dbReference type="NCBI Taxonomy" id="278681"/>
    <lineage>
        <taxon>Eukaryota</taxon>
        <taxon>Fungi</taxon>
        <taxon>Fungi incertae sedis</taxon>
        <taxon>Olpidiomycota</taxon>
        <taxon>Olpidiomycotina</taxon>
        <taxon>Olpidiomycetes</taxon>
        <taxon>Olpidiales</taxon>
        <taxon>Olpidiaceae</taxon>
        <taxon>Olpidium</taxon>
    </lineage>
</organism>
<proteinExistence type="predicted"/>
<reference evidence="4 5" key="1">
    <citation type="journal article" name="Sci. Rep.">
        <title>Genome-scale phylogenetic analyses confirm Olpidium as the closest living zoosporic fungus to the non-flagellated, terrestrial fungi.</title>
        <authorList>
            <person name="Chang Y."/>
            <person name="Rochon D."/>
            <person name="Sekimoto S."/>
            <person name="Wang Y."/>
            <person name="Chovatia M."/>
            <person name="Sandor L."/>
            <person name="Salamov A."/>
            <person name="Grigoriev I.V."/>
            <person name="Stajich J.E."/>
            <person name="Spatafora J.W."/>
        </authorList>
    </citation>
    <scope>NUCLEOTIDE SEQUENCE [LARGE SCALE GENOMIC DNA]</scope>
    <source>
        <strain evidence="4">S191</strain>
    </source>
</reference>
<dbReference type="PANTHER" id="PTHR12327">
    <property type="entry name" value="ALPHA-TUBULIN N-ACETYLTRANSFERASE 1"/>
    <property type="match status" value="1"/>
</dbReference>
<evidence type="ECO:0000313" key="4">
    <source>
        <dbReference type="EMBL" id="KAG5461667.1"/>
    </source>
</evidence>
<dbReference type="AlphaFoldDB" id="A0A8H7ZYF8"/>
<accession>A0A8H7ZYF8</accession>
<dbReference type="InterPro" id="IPR007965">
    <property type="entry name" value="GNAT_ATAT"/>
</dbReference>
<protein>
    <recommendedName>
        <fullName evidence="3">N-acetyltransferase domain-containing protein</fullName>
    </recommendedName>
</protein>
<dbReference type="PROSITE" id="PS51730">
    <property type="entry name" value="GNAT_ATAT"/>
    <property type="match status" value="1"/>
</dbReference>
<dbReference type="PANTHER" id="PTHR12327:SF0">
    <property type="entry name" value="ALPHA-TUBULIN N-ACETYLTRANSFERASE 1"/>
    <property type="match status" value="1"/>
</dbReference>